<dbReference type="GO" id="GO:0008137">
    <property type="term" value="F:NADH dehydrogenase (ubiquinone) activity"/>
    <property type="evidence" value="ECO:0007669"/>
    <property type="project" value="UniProtKB-UniRule"/>
</dbReference>
<proteinExistence type="inferred from homology"/>
<feature type="transmembrane region" description="Helical" evidence="9">
    <location>
        <begin position="7"/>
        <end position="25"/>
    </location>
</feature>
<dbReference type="PANTHER" id="PTHR11058:SF9">
    <property type="entry name" value="NADH-UBIQUINONE OXIDOREDUCTASE CHAIN 3"/>
    <property type="match status" value="1"/>
</dbReference>
<keyword evidence="7 9" id="KW-0472">Membrane</keyword>
<dbReference type="EMBL" id="MG923488">
    <property type="protein sequence ID" value="AZL93145.1"/>
    <property type="molecule type" value="Genomic_DNA"/>
</dbReference>
<evidence type="ECO:0000256" key="4">
    <source>
        <dbReference type="ARBA" id="ARBA00022448"/>
    </source>
</evidence>
<evidence type="ECO:0000256" key="3">
    <source>
        <dbReference type="ARBA" id="ARBA00021007"/>
    </source>
</evidence>
<comment type="subcellular location">
    <subcellularLocation>
        <location evidence="1">Membrane</location>
    </subcellularLocation>
    <subcellularLocation>
        <location evidence="9">Mitochondrion membrane</location>
        <topology evidence="9">Multi-pass membrane protein</topology>
    </subcellularLocation>
</comment>
<evidence type="ECO:0000256" key="6">
    <source>
        <dbReference type="ARBA" id="ARBA00022989"/>
    </source>
</evidence>
<feature type="transmembrane region" description="Helical" evidence="9">
    <location>
        <begin position="54"/>
        <end position="78"/>
    </location>
</feature>
<feature type="transmembrane region" description="Helical" evidence="9">
    <location>
        <begin position="85"/>
        <end position="105"/>
    </location>
</feature>
<keyword evidence="9 10" id="KW-0496">Mitochondrion</keyword>
<protein>
    <recommendedName>
        <fullName evidence="3 9">NADH-ubiquinone oxidoreductase chain 3</fullName>
        <ecNumber evidence="9">7.1.1.2</ecNumber>
    </recommendedName>
</protein>
<name>A0A3S5HLN7_9HYME</name>
<evidence type="ECO:0000256" key="7">
    <source>
        <dbReference type="ARBA" id="ARBA00023136"/>
    </source>
</evidence>
<dbReference type="Gene3D" id="1.20.58.1610">
    <property type="entry name" value="NADH:ubiquinone/plastoquinone oxidoreductase, chain 3"/>
    <property type="match status" value="1"/>
</dbReference>
<keyword evidence="5 9" id="KW-0812">Transmembrane</keyword>
<reference evidence="10" key="1">
    <citation type="journal article" date="2018" name="Mol. Phylogenet. Evol.">
        <title>Mitochondrial phylogenomics of the Hymenoptera.</title>
        <authorList>
            <person name="Tang P."/>
            <person name="Zhu J.C."/>
            <person name="Zheng B.Y."/>
            <person name="Wei S.J."/>
            <person name="Sharkey M."/>
            <person name="Chen X.X."/>
            <person name="Vogler A.P."/>
        </authorList>
    </citation>
    <scope>NUCLEOTIDE SEQUENCE</scope>
</reference>
<comment type="similarity">
    <text evidence="2 9">Belongs to the complex I subunit 3 family.</text>
</comment>
<keyword evidence="9" id="KW-1278">Translocase</keyword>
<dbReference type="Pfam" id="PF00507">
    <property type="entry name" value="Oxidored_q4"/>
    <property type="match status" value="1"/>
</dbReference>
<dbReference type="AlphaFoldDB" id="A0A3S5HLN7"/>
<evidence type="ECO:0000256" key="9">
    <source>
        <dbReference type="RuleBase" id="RU003640"/>
    </source>
</evidence>
<organism evidence="10">
    <name type="scientific">Ceraphronidae sp. ZJUH_2016007</name>
    <dbReference type="NCBI Taxonomy" id="2491153"/>
    <lineage>
        <taxon>Eukaryota</taxon>
        <taxon>Metazoa</taxon>
        <taxon>Ecdysozoa</taxon>
        <taxon>Arthropoda</taxon>
        <taxon>Hexapoda</taxon>
        <taxon>Insecta</taxon>
        <taxon>Pterygota</taxon>
        <taxon>Neoptera</taxon>
        <taxon>Endopterygota</taxon>
        <taxon>Hymenoptera</taxon>
        <taxon>Apocrita</taxon>
        <taxon>Ceraphronoidea</taxon>
        <taxon>Ceraphronidae</taxon>
    </lineage>
</organism>
<keyword evidence="9" id="KW-0830">Ubiquinone</keyword>
<dbReference type="GO" id="GO:0030964">
    <property type="term" value="C:NADH dehydrogenase complex"/>
    <property type="evidence" value="ECO:0007669"/>
    <property type="project" value="TreeGrafter"/>
</dbReference>
<dbReference type="InterPro" id="IPR000440">
    <property type="entry name" value="NADH_UbQ/plastoQ_OxRdtase_su3"/>
</dbReference>
<comment type="catalytic activity">
    <reaction evidence="8 9">
        <text>a ubiquinone + NADH + 5 H(+)(in) = a ubiquinol + NAD(+) + 4 H(+)(out)</text>
        <dbReference type="Rhea" id="RHEA:29091"/>
        <dbReference type="Rhea" id="RHEA-COMP:9565"/>
        <dbReference type="Rhea" id="RHEA-COMP:9566"/>
        <dbReference type="ChEBI" id="CHEBI:15378"/>
        <dbReference type="ChEBI" id="CHEBI:16389"/>
        <dbReference type="ChEBI" id="CHEBI:17976"/>
        <dbReference type="ChEBI" id="CHEBI:57540"/>
        <dbReference type="ChEBI" id="CHEBI:57945"/>
        <dbReference type="EC" id="7.1.1.2"/>
    </reaction>
</comment>
<keyword evidence="9" id="KW-0249">Electron transport</keyword>
<geneLocation type="mitochondrion" evidence="10"/>
<sequence length="117" mass="13950">MMLITNITSLMIMLSIVLIILNWIMKKNKNMMNKFNIFECGFQPFNSPRITFSLPYFMITLIFLIFDIEISLIFPFIISNNKIELIYLNPLMLIFIICLIKGLYIEWMNNALEWINL</sequence>
<dbReference type="PANTHER" id="PTHR11058">
    <property type="entry name" value="NADH-UBIQUINONE OXIDOREDUCTASE CHAIN 3"/>
    <property type="match status" value="1"/>
</dbReference>
<keyword evidence="9" id="KW-0679">Respiratory chain</keyword>
<accession>A0A3S5HLN7</accession>
<evidence type="ECO:0000256" key="1">
    <source>
        <dbReference type="ARBA" id="ARBA00004370"/>
    </source>
</evidence>
<evidence type="ECO:0000256" key="2">
    <source>
        <dbReference type="ARBA" id="ARBA00008472"/>
    </source>
</evidence>
<gene>
    <name evidence="10" type="primary">nad3</name>
</gene>
<evidence type="ECO:0000256" key="8">
    <source>
        <dbReference type="ARBA" id="ARBA00049551"/>
    </source>
</evidence>
<dbReference type="GO" id="GO:0031966">
    <property type="term" value="C:mitochondrial membrane"/>
    <property type="evidence" value="ECO:0007669"/>
    <property type="project" value="UniProtKB-SubCell"/>
</dbReference>
<dbReference type="EC" id="7.1.1.2" evidence="9"/>
<keyword evidence="6 9" id="KW-1133">Transmembrane helix</keyword>
<keyword evidence="9" id="KW-0520">NAD</keyword>
<evidence type="ECO:0000313" key="10">
    <source>
        <dbReference type="EMBL" id="AZL93145.1"/>
    </source>
</evidence>
<keyword evidence="4 9" id="KW-0813">Transport</keyword>
<comment type="function">
    <text evidence="9">Core subunit of the mitochondrial membrane respiratory chain NADH dehydrogenase (Complex I) which catalyzes electron transfer from NADH through the respiratory chain, using ubiquinone as an electron acceptor. Essential for the catalytic activity of complex I.</text>
</comment>
<dbReference type="InterPro" id="IPR038430">
    <property type="entry name" value="NDAH_ubi_oxred_su3_sf"/>
</dbReference>
<evidence type="ECO:0000256" key="5">
    <source>
        <dbReference type="ARBA" id="ARBA00022692"/>
    </source>
</evidence>